<organism evidence="2 3">
    <name type="scientific">Allocoleopsis franciscana PCC 7113</name>
    <dbReference type="NCBI Taxonomy" id="1173027"/>
    <lineage>
        <taxon>Bacteria</taxon>
        <taxon>Bacillati</taxon>
        <taxon>Cyanobacteriota</taxon>
        <taxon>Cyanophyceae</taxon>
        <taxon>Coleofasciculales</taxon>
        <taxon>Coleofasciculaceae</taxon>
        <taxon>Allocoleopsis</taxon>
        <taxon>Allocoleopsis franciscana</taxon>
    </lineage>
</organism>
<dbReference type="Pfam" id="PF11150">
    <property type="entry name" value="DUF2927"/>
    <property type="match status" value="1"/>
</dbReference>
<evidence type="ECO:0000313" key="3">
    <source>
        <dbReference type="Proteomes" id="UP000010471"/>
    </source>
</evidence>
<keyword evidence="3" id="KW-1185">Reference proteome</keyword>
<dbReference type="KEGG" id="mic:Mic7113_1319"/>
<evidence type="ECO:0000313" key="2">
    <source>
        <dbReference type="EMBL" id="AFZ17204.1"/>
    </source>
</evidence>
<evidence type="ECO:0000256" key="1">
    <source>
        <dbReference type="SAM" id="Phobius"/>
    </source>
</evidence>
<dbReference type="Proteomes" id="UP000010471">
    <property type="component" value="Chromosome"/>
</dbReference>
<keyword evidence="1" id="KW-0812">Transmembrane</keyword>
<name>K9WBR3_9CYAN</name>
<dbReference type="OrthoDB" id="3295600at2"/>
<dbReference type="eggNOG" id="ENOG5032BIY">
    <property type="taxonomic scope" value="Bacteria"/>
</dbReference>
<accession>K9WBR3</accession>
<feature type="transmembrane region" description="Helical" evidence="1">
    <location>
        <begin position="7"/>
        <end position="27"/>
    </location>
</feature>
<protein>
    <recommendedName>
        <fullName evidence="4">DUF2927 domain-containing protein</fullName>
    </recommendedName>
</protein>
<dbReference type="RefSeq" id="WP_015181364.1">
    <property type="nucleotide sequence ID" value="NC_019738.1"/>
</dbReference>
<dbReference type="EMBL" id="CP003630">
    <property type="protein sequence ID" value="AFZ17204.1"/>
    <property type="molecule type" value="Genomic_DNA"/>
</dbReference>
<evidence type="ECO:0008006" key="4">
    <source>
        <dbReference type="Google" id="ProtNLM"/>
    </source>
</evidence>
<keyword evidence="1" id="KW-1133">Transmembrane helix</keyword>
<dbReference type="HOGENOM" id="CLU_098533_0_0_3"/>
<proteinExistence type="predicted"/>
<keyword evidence="1" id="KW-0472">Membrane</keyword>
<gene>
    <name evidence="2" type="ORF">Mic7113_1319</name>
</gene>
<dbReference type="InterPro" id="IPR021323">
    <property type="entry name" value="DUF2927"/>
</dbReference>
<dbReference type="PATRIC" id="fig|1173027.3.peg.1463"/>
<sequence>MSQRNPFVLVVNSAICSLISGLVLSTYQLPNYAKWLDTPPTTVNPVSAAQASFHQAAVEQSLPSRSYTTTQINYFLEVALKSEYADSEPTIKKWDRDINIKVIGSPTPEDLKTLQTVIDELNTLVSGIRLQVVSQAGHSIQDISSHKPRDLVNNPNIEIYFVPESKFFQYEPNYQPLNYGFFWGWWNDNHAIDRSRVLISTDGVTQQERSHLIREELTQSLGLMEDSYQYSDSIFYQGWTDTNQYTEIDKAVIEMLYRPEIQPGMTQSQVLEVFRTLNARK</sequence>
<dbReference type="STRING" id="1173027.Mic7113_1319"/>
<reference evidence="2 3" key="1">
    <citation type="submission" date="2012-06" db="EMBL/GenBank/DDBJ databases">
        <title>Finished chromosome of genome of Microcoleus sp. PCC 7113.</title>
        <authorList>
            <consortium name="US DOE Joint Genome Institute"/>
            <person name="Gugger M."/>
            <person name="Coursin T."/>
            <person name="Rippka R."/>
            <person name="Tandeau De Marsac N."/>
            <person name="Huntemann M."/>
            <person name="Wei C.-L."/>
            <person name="Han J."/>
            <person name="Detter J.C."/>
            <person name="Han C."/>
            <person name="Tapia R."/>
            <person name="Chen A."/>
            <person name="Kyrpides N."/>
            <person name="Mavromatis K."/>
            <person name="Markowitz V."/>
            <person name="Szeto E."/>
            <person name="Ivanova N."/>
            <person name="Pagani I."/>
            <person name="Pati A."/>
            <person name="Goodwin L."/>
            <person name="Nordberg H.P."/>
            <person name="Cantor M.N."/>
            <person name="Hua S.X."/>
            <person name="Woyke T."/>
            <person name="Kerfeld C.A."/>
        </authorList>
    </citation>
    <scope>NUCLEOTIDE SEQUENCE [LARGE SCALE GENOMIC DNA]</scope>
    <source>
        <strain evidence="2 3">PCC 7113</strain>
    </source>
</reference>
<dbReference type="AlphaFoldDB" id="K9WBR3"/>